<keyword evidence="2" id="KW-0413">Isomerase</keyword>
<dbReference type="SUPFAM" id="SSF51658">
    <property type="entry name" value="Xylose isomerase-like"/>
    <property type="match status" value="1"/>
</dbReference>
<sequence>MNRRDFLERASALLAAGLSWTRLRSAEAAPWFRISLAEWSLHRTIFGGKLDALDFPVVARRTFGIEAVEYVNQFFFDRARDRAYLGELKRRAEGEGVRSLLIMCDREGRLGDPDPARRRQAVENHYKWVEAARFLGCHSIRVNAASEGSYEEQQKLAADGLRQLVDFAAEHELNVLVENHGGLSSNGAWLAGVIRMVDHPRCGTLPDFGNWRVDAETWYDPYRGLAELMPFAKGVSAKSYDFDAEGNETRLDYVRLLRIVREAGYRGYIGIEYEGDRLDEMEGIRATKALLERVRAQLAEAQNDQGGQR</sequence>
<feature type="domain" description="Xylose isomerase-like TIM barrel" evidence="1">
    <location>
        <begin position="62"/>
        <end position="291"/>
    </location>
</feature>
<dbReference type="PANTHER" id="PTHR12110">
    <property type="entry name" value="HYDROXYPYRUVATE ISOMERASE"/>
    <property type="match status" value="1"/>
</dbReference>
<dbReference type="RefSeq" id="WP_012844238.1">
    <property type="nucleotide sequence ID" value="NC_013501.1"/>
</dbReference>
<dbReference type="InterPro" id="IPR013022">
    <property type="entry name" value="Xyl_isomerase-like_TIM-brl"/>
</dbReference>
<gene>
    <name evidence="2" type="ordered locus">Rmar_1743</name>
</gene>
<dbReference type="OrthoDB" id="1114629at2"/>
<dbReference type="AlphaFoldDB" id="D0MJG9"/>
<protein>
    <submittedName>
        <fullName evidence="2">Xylose isomerase domain protein TIM barrel</fullName>
    </submittedName>
</protein>
<dbReference type="KEGG" id="rmr:Rmar_1743"/>
<evidence type="ECO:0000313" key="3">
    <source>
        <dbReference type="Proteomes" id="UP000002221"/>
    </source>
</evidence>
<dbReference type="EMBL" id="CP001807">
    <property type="protein sequence ID" value="ACY48627.1"/>
    <property type="molecule type" value="Genomic_DNA"/>
</dbReference>
<dbReference type="HOGENOM" id="CLU_050006_6_2_10"/>
<proteinExistence type="predicted"/>
<reference evidence="2 3" key="1">
    <citation type="journal article" date="2009" name="Stand. Genomic Sci.">
        <title>Complete genome sequence of Rhodothermus marinus type strain (R-10).</title>
        <authorList>
            <person name="Nolan M."/>
            <person name="Tindall B.J."/>
            <person name="Pomrenke H."/>
            <person name="Lapidus A."/>
            <person name="Copeland A."/>
            <person name="Glavina Del Rio T."/>
            <person name="Lucas S."/>
            <person name="Chen F."/>
            <person name="Tice H."/>
            <person name="Cheng J.F."/>
            <person name="Saunders E."/>
            <person name="Han C."/>
            <person name="Bruce D."/>
            <person name="Goodwin L."/>
            <person name="Chain P."/>
            <person name="Pitluck S."/>
            <person name="Ovchinikova G."/>
            <person name="Pati A."/>
            <person name="Ivanova N."/>
            <person name="Mavromatis K."/>
            <person name="Chen A."/>
            <person name="Palaniappan K."/>
            <person name="Land M."/>
            <person name="Hauser L."/>
            <person name="Chang Y.J."/>
            <person name="Jeffries C.D."/>
            <person name="Brettin T."/>
            <person name="Goker M."/>
            <person name="Bristow J."/>
            <person name="Eisen J.A."/>
            <person name="Markowitz V."/>
            <person name="Hugenholtz P."/>
            <person name="Kyrpides N.C."/>
            <person name="Klenk H.P."/>
            <person name="Detter J.C."/>
        </authorList>
    </citation>
    <scope>NUCLEOTIDE SEQUENCE [LARGE SCALE GENOMIC DNA]</scope>
    <source>
        <strain evidence="3">ATCC 43812 / DSM 4252 / R-10</strain>
    </source>
</reference>
<dbReference type="InterPro" id="IPR036237">
    <property type="entry name" value="Xyl_isomerase-like_sf"/>
</dbReference>
<name>D0MJG9_RHOM4</name>
<organism evidence="2 3">
    <name type="scientific">Rhodothermus marinus (strain ATCC 43812 / DSM 4252 / R-10)</name>
    <name type="common">Rhodothermus obamensis</name>
    <dbReference type="NCBI Taxonomy" id="518766"/>
    <lineage>
        <taxon>Bacteria</taxon>
        <taxon>Pseudomonadati</taxon>
        <taxon>Rhodothermota</taxon>
        <taxon>Rhodothermia</taxon>
        <taxon>Rhodothermales</taxon>
        <taxon>Rhodothermaceae</taxon>
        <taxon>Rhodothermus</taxon>
    </lineage>
</organism>
<dbReference type="Pfam" id="PF01261">
    <property type="entry name" value="AP_endonuc_2"/>
    <property type="match status" value="1"/>
</dbReference>
<dbReference type="InterPro" id="IPR050312">
    <property type="entry name" value="IolE/XylAMocC-like"/>
</dbReference>
<dbReference type="PANTHER" id="PTHR12110:SF53">
    <property type="entry name" value="BLR5974 PROTEIN"/>
    <property type="match status" value="1"/>
</dbReference>
<dbReference type="GO" id="GO:0016853">
    <property type="term" value="F:isomerase activity"/>
    <property type="evidence" value="ECO:0007669"/>
    <property type="project" value="UniProtKB-KW"/>
</dbReference>
<evidence type="ECO:0000313" key="2">
    <source>
        <dbReference type="EMBL" id="ACY48627.1"/>
    </source>
</evidence>
<keyword evidence="3" id="KW-1185">Reference proteome</keyword>
<evidence type="ECO:0000259" key="1">
    <source>
        <dbReference type="Pfam" id="PF01261"/>
    </source>
</evidence>
<dbReference type="STRING" id="518766.Rmar_1743"/>
<dbReference type="Gene3D" id="3.20.20.150">
    <property type="entry name" value="Divalent-metal-dependent TIM barrel enzymes"/>
    <property type="match status" value="1"/>
</dbReference>
<dbReference type="eggNOG" id="COG1082">
    <property type="taxonomic scope" value="Bacteria"/>
</dbReference>
<dbReference type="Proteomes" id="UP000002221">
    <property type="component" value="Chromosome"/>
</dbReference>
<accession>D0MJG9</accession>